<dbReference type="STRING" id="80966.ENSAPOP00000000536"/>
<dbReference type="AlphaFoldDB" id="A0A3Q1E9Q1"/>
<dbReference type="GO" id="GO:0015031">
    <property type="term" value="P:protein transport"/>
    <property type="evidence" value="ECO:0007669"/>
    <property type="project" value="TreeGrafter"/>
</dbReference>
<organism evidence="3 4">
    <name type="scientific">Acanthochromis polyacanthus</name>
    <name type="common">spiny chromis</name>
    <dbReference type="NCBI Taxonomy" id="80966"/>
    <lineage>
        <taxon>Eukaryota</taxon>
        <taxon>Metazoa</taxon>
        <taxon>Chordata</taxon>
        <taxon>Craniata</taxon>
        <taxon>Vertebrata</taxon>
        <taxon>Euteleostomi</taxon>
        <taxon>Actinopterygii</taxon>
        <taxon>Neopterygii</taxon>
        <taxon>Teleostei</taxon>
        <taxon>Neoteleostei</taxon>
        <taxon>Acanthomorphata</taxon>
        <taxon>Ovalentaria</taxon>
        <taxon>Pomacentridae</taxon>
        <taxon>Acanthochromis</taxon>
    </lineage>
</organism>
<dbReference type="SMART" id="SM01017">
    <property type="entry name" value="Arrestin_C"/>
    <property type="match status" value="1"/>
</dbReference>
<dbReference type="Pfam" id="PF00339">
    <property type="entry name" value="Arrestin_N"/>
    <property type="match status" value="1"/>
</dbReference>
<dbReference type="InterPro" id="IPR011022">
    <property type="entry name" value="Arrestin_C-like"/>
</dbReference>
<dbReference type="PANTHER" id="PTHR11188">
    <property type="entry name" value="ARRESTIN DOMAIN CONTAINING PROTEIN"/>
    <property type="match status" value="1"/>
</dbReference>
<evidence type="ECO:0000313" key="4">
    <source>
        <dbReference type="Proteomes" id="UP000257200"/>
    </source>
</evidence>
<dbReference type="InterPro" id="IPR011021">
    <property type="entry name" value="Arrestin-like_N"/>
</dbReference>
<reference evidence="3" key="1">
    <citation type="submission" date="2025-08" db="UniProtKB">
        <authorList>
            <consortium name="Ensembl"/>
        </authorList>
    </citation>
    <scope>IDENTIFICATION</scope>
</reference>
<dbReference type="Pfam" id="PF02752">
    <property type="entry name" value="Arrestin_C"/>
    <property type="match status" value="1"/>
</dbReference>
<dbReference type="GO" id="GO:0005737">
    <property type="term" value="C:cytoplasm"/>
    <property type="evidence" value="ECO:0007669"/>
    <property type="project" value="TreeGrafter"/>
</dbReference>
<dbReference type="GO" id="GO:0005886">
    <property type="term" value="C:plasma membrane"/>
    <property type="evidence" value="ECO:0007669"/>
    <property type="project" value="TreeGrafter"/>
</dbReference>
<comment type="similarity">
    <text evidence="1">Belongs to the arrestin family.</text>
</comment>
<dbReference type="Proteomes" id="UP000257200">
    <property type="component" value="Unplaced"/>
</dbReference>
<dbReference type="GO" id="GO:0007399">
    <property type="term" value="P:nervous system development"/>
    <property type="evidence" value="ECO:0007669"/>
    <property type="project" value="UniProtKB-ARBA"/>
</dbReference>
<dbReference type="InterPro" id="IPR050357">
    <property type="entry name" value="Arrestin_domain-protein"/>
</dbReference>
<dbReference type="InParanoid" id="A0A3Q1E9Q1"/>
<accession>A0A3Q1E9Q1</accession>
<dbReference type="GeneTree" id="ENSGT00940000164012"/>
<keyword evidence="4" id="KW-1185">Reference proteome</keyword>
<reference evidence="3" key="2">
    <citation type="submission" date="2025-09" db="UniProtKB">
        <authorList>
            <consortium name="Ensembl"/>
        </authorList>
    </citation>
    <scope>IDENTIFICATION</scope>
</reference>
<dbReference type="SUPFAM" id="SSF81296">
    <property type="entry name" value="E set domains"/>
    <property type="match status" value="2"/>
</dbReference>
<protein>
    <submittedName>
        <fullName evidence="3">Arrestin domain-containing protein 3-like</fullName>
    </submittedName>
</protein>
<dbReference type="PANTHER" id="PTHR11188:SF135">
    <property type="entry name" value="ARRESTIN DOMAIN CONTAINING 3-LIKE-RELATED"/>
    <property type="match status" value="1"/>
</dbReference>
<sequence>MPTIKSFQVGLSPDGNSDNLRRGDTMMGQITLQLSEECQIDSLIVNLKGKAIVKWSGMVGLSTGKYHSKEKYFSVQQSIIKEGNNIVAQGLHVYQFPIQIPAHLVGTLPSSFHGKFGKILYTLEASLRRSGRADRKATAEFTLVHEGNPDPMLMSPQQGNVGKKMKVLNTGAVNMDVNIEKTGFHQGEGIRVVASIQNQSSSTVRLKYCLDKKCSYFAKGKRKVETEEILKVWGELLPLHANRTVTKIITVPPTTPASILNCSIIKVEYRLRVYLDVKYVLDPEIEFPIVILNESTAKLVCSKLQKNLKRINKGN</sequence>
<dbReference type="Gene3D" id="2.60.40.640">
    <property type="match status" value="2"/>
</dbReference>
<proteinExistence type="inferred from homology"/>
<evidence type="ECO:0000256" key="1">
    <source>
        <dbReference type="ARBA" id="ARBA00005298"/>
    </source>
</evidence>
<name>A0A3Q1E9Q1_9TELE</name>
<dbReference type="InterPro" id="IPR014752">
    <property type="entry name" value="Arrestin-like_C"/>
</dbReference>
<feature type="domain" description="Arrestin C-terminal-like" evidence="2">
    <location>
        <begin position="169"/>
        <end position="296"/>
    </location>
</feature>
<evidence type="ECO:0000259" key="2">
    <source>
        <dbReference type="SMART" id="SM01017"/>
    </source>
</evidence>
<evidence type="ECO:0000313" key="3">
    <source>
        <dbReference type="Ensembl" id="ENSAPOP00000000536.1"/>
    </source>
</evidence>
<dbReference type="InterPro" id="IPR014756">
    <property type="entry name" value="Ig_E-set"/>
</dbReference>
<dbReference type="Ensembl" id="ENSAPOT00000016689.1">
    <property type="protein sequence ID" value="ENSAPOP00000000536.1"/>
    <property type="gene ID" value="ENSAPOG00000001735.1"/>
</dbReference>